<proteinExistence type="predicted"/>
<reference evidence="10" key="3">
    <citation type="submission" date="2025-09" db="UniProtKB">
        <authorList>
            <consortium name="Ensembl"/>
        </authorList>
    </citation>
    <scope>IDENTIFICATION</scope>
</reference>
<dbReference type="Pfam" id="PF21733">
    <property type="entry name" value="Death_3"/>
    <property type="match status" value="1"/>
</dbReference>
<evidence type="ECO:0000256" key="5">
    <source>
        <dbReference type="ARBA" id="ARBA00022737"/>
    </source>
</evidence>
<dbReference type="Ensembl" id="ENSMMDT00005039028.1">
    <property type="protein sequence ID" value="ENSMMDP00005038227.1"/>
    <property type="gene ID" value="ENSMMDG00005017790.1"/>
</dbReference>
<organism evidence="10 11">
    <name type="scientific">Myripristis murdjan</name>
    <name type="common">pinecone soldierfish</name>
    <dbReference type="NCBI Taxonomy" id="586833"/>
    <lineage>
        <taxon>Eukaryota</taxon>
        <taxon>Metazoa</taxon>
        <taxon>Chordata</taxon>
        <taxon>Craniata</taxon>
        <taxon>Vertebrata</taxon>
        <taxon>Euteleostomi</taxon>
        <taxon>Actinopterygii</taxon>
        <taxon>Neopterygii</taxon>
        <taxon>Teleostei</taxon>
        <taxon>Neoteleostei</taxon>
        <taxon>Acanthomorphata</taxon>
        <taxon>Holocentriformes</taxon>
        <taxon>Holocentridae</taxon>
        <taxon>Myripristis</taxon>
    </lineage>
</organism>
<name>A0A667ZCV8_9TELE</name>
<dbReference type="InterPro" id="IPR052459">
    <property type="entry name" value="TNFRSF_decoy_receptor"/>
</dbReference>
<dbReference type="Pfam" id="PF00020">
    <property type="entry name" value="TNFR_c6"/>
    <property type="match status" value="2"/>
</dbReference>
<dbReference type="PROSITE" id="PS50050">
    <property type="entry name" value="TNFR_NGFR_2"/>
    <property type="match status" value="1"/>
</dbReference>
<keyword evidence="7" id="KW-0325">Glycoprotein</keyword>
<evidence type="ECO:0000256" key="7">
    <source>
        <dbReference type="ARBA" id="ARBA00023180"/>
    </source>
</evidence>
<dbReference type="Gene3D" id="2.10.50.10">
    <property type="entry name" value="Tumor Necrosis Factor Receptor, subunit A, domain 2"/>
    <property type="match status" value="2"/>
</dbReference>
<accession>A0A667ZCV8</accession>
<dbReference type="Proteomes" id="UP000472263">
    <property type="component" value="Chromosome 16"/>
</dbReference>
<keyword evidence="3" id="KW-0053">Apoptosis</keyword>
<feature type="repeat" description="TNFR-Cys" evidence="8">
    <location>
        <begin position="51"/>
        <end position="92"/>
    </location>
</feature>
<dbReference type="AlphaFoldDB" id="A0A667ZCV8"/>
<feature type="disulfide bond" evidence="8">
    <location>
        <begin position="74"/>
        <end position="92"/>
    </location>
</feature>
<comment type="subcellular location">
    <subcellularLocation>
        <location evidence="1">Secreted</location>
    </subcellularLocation>
</comment>
<dbReference type="InterPro" id="IPR048522">
    <property type="entry name" value="Death_3_fish"/>
</dbReference>
<dbReference type="GeneTree" id="ENSGT00940000155167"/>
<evidence type="ECO:0000256" key="2">
    <source>
        <dbReference type="ARBA" id="ARBA00022525"/>
    </source>
</evidence>
<evidence type="ECO:0000256" key="8">
    <source>
        <dbReference type="PROSITE-ProRule" id="PRU00206"/>
    </source>
</evidence>
<comment type="caution">
    <text evidence="8">Lacks conserved residue(s) required for the propagation of feature annotation.</text>
</comment>
<evidence type="ECO:0000259" key="9">
    <source>
        <dbReference type="PROSITE" id="PS50050"/>
    </source>
</evidence>
<feature type="domain" description="TNFR-Cys" evidence="9">
    <location>
        <begin position="51"/>
        <end position="92"/>
    </location>
</feature>
<keyword evidence="2" id="KW-0964">Secreted</keyword>
<dbReference type="SMART" id="SM00208">
    <property type="entry name" value="TNFR"/>
    <property type="match status" value="4"/>
</dbReference>
<evidence type="ECO:0000256" key="3">
    <source>
        <dbReference type="ARBA" id="ARBA00022703"/>
    </source>
</evidence>
<sequence length="271" mass="30437">MDLLHGVLLTEVPTYQHQDPLTGELLTCNKCEPGTHMSVHCTATSPTKCVPCKAEHYTGLWNYLNRCLYCSTYCGENQEVEKECSPVNNRVCRCKQGFYSKDDFCIGHKECGIGHGVITNGTSQMDTVCEKCADGFFSDSSSALEPCVKQQDCASSGQVVLLPGSAYHDTMCGSCDDLKDEVKILRAFLPRFFAFHRMRVVKMRKLVARDRSPLLDQITAWLAQAPEEQLRKLPQMLRALQLSSLADKLEGRFNEIQQQAAQCNHHMFPQC</sequence>
<feature type="disulfide bond" evidence="8">
    <location>
        <begin position="52"/>
        <end position="67"/>
    </location>
</feature>
<keyword evidence="6 8" id="KW-1015">Disulfide bond</keyword>
<dbReference type="InParanoid" id="A0A667ZCV8"/>
<dbReference type="GO" id="GO:0006915">
    <property type="term" value="P:apoptotic process"/>
    <property type="evidence" value="ECO:0007669"/>
    <property type="project" value="UniProtKB-KW"/>
</dbReference>
<keyword evidence="4" id="KW-0732">Signal</keyword>
<evidence type="ECO:0000256" key="1">
    <source>
        <dbReference type="ARBA" id="ARBA00004613"/>
    </source>
</evidence>
<protein>
    <recommendedName>
        <fullName evidence="9">TNFR-Cys domain-containing protein</fullName>
    </recommendedName>
</protein>
<reference evidence="10" key="1">
    <citation type="submission" date="2019-06" db="EMBL/GenBank/DDBJ databases">
        <authorList>
            <consortium name="Wellcome Sanger Institute Data Sharing"/>
        </authorList>
    </citation>
    <scope>NUCLEOTIDE SEQUENCE [LARGE SCALE GENOMIC DNA]</scope>
</reference>
<evidence type="ECO:0000313" key="11">
    <source>
        <dbReference type="Proteomes" id="UP000472263"/>
    </source>
</evidence>
<keyword evidence="11" id="KW-1185">Reference proteome</keyword>
<evidence type="ECO:0000256" key="6">
    <source>
        <dbReference type="ARBA" id="ARBA00023157"/>
    </source>
</evidence>
<gene>
    <name evidence="10" type="primary">LOC115373904</name>
</gene>
<dbReference type="PANTHER" id="PTHR23097">
    <property type="entry name" value="TUMOR NECROSIS FACTOR RECEPTOR SUPERFAMILY MEMBER"/>
    <property type="match status" value="1"/>
</dbReference>
<dbReference type="PANTHER" id="PTHR23097:SF90">
    <property type="entry name" value="TUMOR NECROSIS FACTOR RECEPTOR SUPERFAMILY MEMBER 11B"/>
    <property type="match status" value="1"/>
</dbReference>
<evidence type="ECO:0000256" key="4">
    <source>
        <dbReference type="ARBA" id="ARBA00022729"/>
    </source>
</evidence>
<dbReference type="InterPro" id="IPR001368">
    <property type="entry name" value="TNFR/NGFR_Cys_rich_reg"/>
</dbReference>
<dbReference type="GO" id="GO:0005576">
    <property type="term" value="C:extracellular region"/>
    <property type="evidence" value="ECO:0007669"/>
    <property type="project" value="UniProtKB-SubCell"/>
</dbReference>
<evidence type="ECO:0000313" key="10">
    <source>
        <dbReference type="Ensembl" id="ENSMMDP00005038227.1"/>
    </source>
</evidence>
<keyword evidence="5" id="KW-0677">Repeat</keyword>
<dbReference type="SUPFAM" id="SSF57586">
    <property type="entry name" value="TNF receptor-like"/>
    <property type="match status" value="2"/>
</dbReference>
<reference evidence="10" key="2">
    <citation type="submission" date="2025-08" db="UniProtKB">
        <authorList>
            <consortium name="Ensembl"/>
        </authorList>
    </citation>
    <scope>IDENTIFICATION</scope>
</reference>